<keyword evidence="2" id="KW-1133">Transmembrane helix</keyword>
<keyword evidence="3" id="KW-0560">Oxidoreductase</keyword>
<dbReference type="Proteomes" id="UP000739538">
    <property type="component" value="Unassembled WGS sequence"/>
</dbReference>
<dbReference type="GO" id="GO:0005886">
    <property type="term" value="C:plasma membrane"/>
    <property type="evidence" value="ECO:0007669"/>
    <property type="project" value="UniProtKB-SubCell"/>
</dbReference>
<keyword evidence="2" id="KW-0472">Membrane</keyword>
<dbReference type="EC" id="7.1.1.-" evidence="2"/>
<feature type="transmembrane region" description="Helical" evidence="2">
    <location>
        <begin position="139"/>
        <end position="161"/>
    </location>
</feature>
<dbReference type="GO" id="GO:0008137">
    <property type="term" value="F:NADH dehydrogenase (ubiquinone) activity"/>
    <property type="evidence" value="ECO:0007669"/>
    <property type="project" value="UniProtKB-UniRule"/>
</dbReference>
<dbReference type="EMBL" id="JAGQHS010000005">
    <property type="protein sequence ID" value="MCA9754530.1"/>
    <property type="molecule type" value="Genomic_DNA"/>
</dbReference>
<comment type="catalytic activity">
    <reaction evidence="2">
        <text>a quinone + NADH + 5 H(+)(in) = a quinol + NAD(+) + 4 H(+)(out)</text>
        <dbReference type="Rhea" id="RHEA:57888"/>
        <dbReference type="ChEBI" id="CHEBI:15378"/>
        <dbReference type="ChEBI" id="CHEBI:24646"/>
        <dbReference type="ChEBI" id="CHEBI:57540"/>
        <dbReference type="ChEBI" id="CHEBI:57945"/>
        <dbReference type="ChEBI" id="CHEBI:132124"/>
    </reaction>
</comment>
<comment type="caution">
    <text evidence="3">The sequence shown here is derived from an EMBL/GenBank/DDBJ whole genome shotgun (WGS) entry which is preliminary data.</text>
</comment>
<name>A0A956NBF3_UNCEI</name>
<evidence type="ECO:0000313" key="4">
    <source>
        <dbReference type="Proteomes" id="UP000739538"/>
    </source>
</evidence>
<dbReference type="InterPro" id="IPR042106">
    <property type="entry name" value="Nuo/plastoQ_OxRdtase_6_NuoJ"/>
</dbReference>
<feature type="transmembrane region" description="Helical" evidence="2">
    <location>
        <begin position="53"/>
        <end position="75"/>
    </location>
</feature>
<keyword evidence="2" id="KW-1003">Cell membrane</keyword>
<proteinExistence type="inferred from homology"/>
<evidence type="ECO:0000256" key="2">
    <source>
        <dbReference type="RuleBase" id="RU004429"/>
    </source>
</evidence>
<sequence>MNPVLFYVLAATMVVSALFVVTKRSPLASALALALNMVALAGIFAGLAAPFLFIVQILVYAGAVIVLIVFVIMLLNLRHEELKAQAIQRGKFVASAVLCAIAAVLVLRFTAGGVSAAPASVDAKFGTIEEVAMELFARYSLSLEVVAVVLLVGILGAVVLAKRGE</sequence>
<accession>A0A956NBF3</accession>
<comment type="similarity">
    <text evidence="1 2">Belongs to the complex I subunit 6 family.</text>
</comment>
<dbReference type="Gene3D" id="1.20.120.1200">
    <property type="entry name" value="NADH-ubiquinone/plastoquinone oxidoreductase chain 6, subunit NuoJ"/>
    <property type="match status" value="1"/>
</dbReference>
<dbReference type="GO" id="GO:0048038">
    <property type="term" value="F:quinone binding"/>
    <property type="evidence" value="ECO:0007669"/>
    <property type="project" value="UniProtKB-UniRule"/>
</dbReference>
<reference evidence="3" key="1">
    <citation type="submission" date="2020-04" db="EMBL/GenBank/DDBJ databases">
        <authorList>
            <person name="Zhang T."/>
        </authorList>
    </citation>
    <scope>NUCLEOTIDE SEQUENCE</scope>
    <source>
        <strain evidence="3">HKST-UBA02</strain>
    </source>
</reference>
<gene>
    <name evidence="3" type="ORF">KDA27_01920</name>
</gene>
<feature type="transmembrane region" description="Helical" evidence="2">
    <location>
        <begin position="96"/>
        <end position="119"/>
    </location>
</feature>
<protein>
    <recommendedName>
        <fullName evidence="2">NADH-quinone oxidoreductase subunit J</fullName>
        <ecNumber evidence="2">7.1.1.-</ecNumber>
    </recommendedName>
</protein>
<reference evidence="3" key="2">
    <citation type="journal article" date="2021" name="Microbiome">
        <title>Successional dynamics and alternative stable states in a saline activated sludge microbial community over 9 years.</title>
        <authorList>
            <person name="Wang Y."/>
            <person name="Ye J."/>
            <person name="Ju F."/>
            <person name="Liu L."/>
            <person name="Boyd J.A."/>
            <person name="Deng Y."/>
            <person name="Parks D.H."/>
            <person name="Jiang X."/>
            <person name="Yin X."/>
            <person name="Woodcroft B.J."/>
            <person name="Tyson G.W."/>
            <person name="Hugenholtz P."/>
            <person name="Polz M.F."/>
            <person name="Zhang T."/>
        </authorList>
    </citation>
    <scope>NUCLEOTIDE SEQUENCE</scope>
    <source>
        <strain evidence="3">HKST-UBA02</strain>
    </source>
</reference>
<keyword evidence="2" id="KW-0812">Transmembrane</keyword>
<organism evidence="3 4">
    <name type="scientific">Eiseniibacteriota bacterium</name>
    <dbReference type="NCBI Taxonomy" id="2212470"/>
    <lineage>
        <taxon>Bacteria</taxon>
        <taxon>Candidatus Eiseniibacteriota</taxon>
    </lineage>
</organism>
<feature type="transmembrane region" description="Helical" evidence="2">
    <location>
        <begin position="29"/>
        <end position="47"/>
    </location>
</feature>
<comment type="function">
    <text evidence="2">NDH-1 shuttles electrons from NADH, via FMN and iron-sulfur (Fe-S) centers, to quinones in the respiratory chain. Couples the redox reaction to proton translocation (for every two electrons transferred, four hydrogen ions are translocated across the cytoplasmic membrane), and thus conserves the redox energy in a proton gradient.</text>
</comment>
<keyword evidence="2" id="KW-0520">NAD</keyword>
<dbReference type="PANTHER" id="PTHR33269">
    <property type="entry name" value="NADH-UBIQUINONE OXIDOREDUCTASE CHAIN 6"/>
    <property type="match status" value="1"/>
</dbReference>
<keyword evidence="2" id="KW-0874">Quinone</keyword>
<comment type="subcellular location">
    <subcellularLocation>
        <location evidence="2">Cell membrane</location>
        <topology evidence="2">Multi-pass membrane protein</topology>
    </subcellularLocation>
</comment>
<evidence type="ECO:0000313" key="3">
    <source>
        <dbReference type="EMBL" id="MCA9754530.1"/>
    </source>
</evidence>
<feature type="transmembrane region" description="Helical" evidence="2">
    <location>
        <begin position="6"/>
        <end position="22"/>
    </location>
</feature>
<dbReference type="GO" id="GO:0016491">
    <property type="term" value="F:oxidoreductase activity"/>
    <property type="evidence" value="ECO:0007669"/>
    <property type="project" value="UniProtKB-KW"/>
</dbReference>
<evidence type="ECO:0000256" key="1">
    <source>
        <dbReference type="ARBA" id="ARBA00005698"/>
    </source>
</evidence>
<dbReference type="InterPro" id="IPR001457">
    <property type="entry name" value="NADH_UbQ/plastoQ_OxRdtase_su6"/>
</dbReference>
<dbReference type="AlphaFoldDB" id="A0A956NBF3"/>
<dbReference type="PANTHER" id="PTHR33269:SF17">
    <property type="entry name" value="NADH-UBIQUINONE OXIDOREDUCTASE CHAIN 6"/>
    <property type="match status" value="1"/>
</dbReference>
<dbReference type="Pfam" id="PF00499">
    <property type="entry name" value="Oxidored_q3"/>
    <property type="match status" value="1"/>
</dbReference>